<feature type="region of interest" description="Disordered" evidence="1">
    <location>
        <begin position="49"/>
        <end position="93"/>
    </location>
</feature>
<reference evidence="3" key="1">
    <citation type="submission" date="2013-10" db="EMBL/GenBank/DDBJ databases">
        <title>Genome sequencing of Onchocerca volvulus.</title>
        <authorList>
            <person name="Cotton J."/>
            <person name="Tsai J."/>
            <person name="Stanley E."/>
            <person name="Tracey A."/>
            <person name="Holroyd N."/>
            <person name="Lustigman S."/>
            <person name="Berriman M."/>
        </authorList>
    </citation>
    <scope>NUCLEOTIDE SEQUENCE</scope>
</reference>
<dbReference type="AlphaFoldDB" id="A0A8R1U028"/>
<proteinExistence type="predicted"/>
<dbReference type="EMBL" id="CMVM020000251">
    <property type="status" value="NOT_ANNOTATED_CDS"/>
    <property type="molecule type" value="Genomic_DNA"/>
</dbReference>
<accession>A0A8R1U028</accession>
<dbReference type="EnsemblMetazoa" id="OVOC9068.1">
    <property type="protein sequence ID" value="OVOC9068.1"/>
    <property type="gene ID" value="WBGene00245877"/>
</dbReference>
<reference evidence="2" key="2">
    <citation type="submission" date="2022-06" db="UniProtKB">
        <authorList>
            <consortium name="EnsemblMetazoa"/>
        </authorList>
    </citation>
    <scope>IDENTIFICATION</scope>
</reference>
<sequence length="258" mass="28622">MSDLLSDNDKKLIDKGMINFTKLKSLNESCITDSASLYTMQSYHDNSSSVNSCYDQTTTTESNDPFSSSSISSLTSNKLKSSPQNQTNGICSKKETNSAKSIFESISTQQSSQTSSDDLKNHTFADEMSQISHPCSTARIIVPEEITDLGFNIYQISDHQRISEQSDKTNLIKSVNILSESNTSGTKFHSKCKKCISVSKATESSSSLIVNSEYFIPKMNETSAMFNMGTSSFYVYKETNPTFHILYNTNKDFDGQNS</sequence>
<feature type="compositionally biased region" description="Low complexity" evidence="1">
    <location>
        <begin position="62"/>
        <end position="83"/>
    </location>
</feature>
<protein>
    <submittedName>
        <fullName evidence="2">Uncharacterized protein</fullName>
    </submittedName>
</protein>
<organism evidence="2 3">
    <name type="scientific">Onchocerca volvulus</name>
    <dbReference type="NCBI Taxonomy" id="6282"/>
    <lineage>
        <taxon>Eukaryota</taxon>
        <taxon>Metazoa</taxon>
        <taxon>Ecdysozoa</taxon>
        <taxon>Nematoda</taxon>
        <taxon>Chromadorea</taxon>
        <taxon>Rhabditida</taxon>
        <taxon>Spirurina</taxon>
        <taxon>Spiruromorpha</taxon>
        <taxon>Filarioidea</taxon>
        <taxon>Onchocercidae</taxon>
        <taxon>Onchocerca</taxon>
    </lineage>
</organism>
<name>A0A8R1U028_ONCVO</name>
<keyword evidence="3" id="KW-1185">Reference proteome</keyword>
<evidence type="ECO:0000256" key="1">
    <source>
        <dbReference type="SAM" id="MobiDB-lite"/>
    </source>
</evidence>
<feature type="compositionally biased region" description="Polar residues" evidence="1">
    <location>
        <begin position="49"/>
        <end position="61"/>
    </location>
</feature>
<evidence type="ECO:0000313" key="2">
    <source>
        <dbReference type="EnsemblMetazoa" id="OVOC9068.1"/>
    </source>
</evidence>
<dbReference type="Proteomes" id="UP000024404">
    <property type="component" value="Unassembled WGS sequence"/>
</dbReference>
<evidence type="ECO:0000313" key="3">
    <source>
        <dbReference type="Proteomes" id="UP000024404"/>
    </source>
</evidence>